<evidence type="ECO:0000256" key="1">
    <source>
        <dbReference type="SAM" id="SignalP"/>
    </source>
</evidence>
<gene>
    <name evidence="3" type="ORF">OESDEN_08076</name>
</gene>
<dbReference type="PANTHER" id="PTHR47248">
    <property type="entry name" value="PROTEIN CBG06772"/>
    <property type="match status" value="1"/>
</dbReference>
<proteinExistence type="predicted"/>
<keyword evidence="4" id="KW-1185">Reference proteome</keyword>
<evidence type="ECO:0000313" key="4">
    <source>
        <dbReference type="Proteomes" id="UP000053660"/>
    </source>
</evidence>
<dbReference type="Proteomes" id="UP000053660">
    <property type="component" value="Unassembled WGS sequence"/>
</dbReference>
<feature type="chain" id="PRO_5002061381" evidence="1">
    <location>
        <begin position="17"/>
        <end position="189"/>
    </location>
</feature>
<feature type="domain" description="BPTI/Kunitz inhibitor" evidence="2">
    <location>
        <begin position="20"/>
        <end position="74"/>
    </location>
</feature>
<dbReference type="GO" id="GO:0004867">
    <property type="term" value="F:serine-type endopeptidase inhibitor activity"/>
    <property type="evidence" value="ECO:0007669"/>
    <property type="project" value="InterPro"/>
</dbReference>
<name>A0A0B1T3A2_OESDE</name>
<dbReference type="InterPro" id="IPR006150">
    <property type="entry name" value="Cys_repeat_1"/>
</dbReference>
<dbReference type="AlphaFoldDB" id="A0A0B1T3A2"/>
<dbReference type="Gene3D" id="4.10.410.10">
    <property type="entry name" value="Pancreatic trypsin inhibitor Kunitz domain"/>
    <property type="match status" value="1"/>
</dbReference>
<dbReference type="PANTHER" id="PTHR47248:SF7">
    <property type="entry name" value="BPTI_KUNITZ INHIBITOR DOMAIN-CONTAINING PROTEIN"/>
    <property type="match status" value="1"/>
</dbReference>
<dbReference type="SMART" id="SM00289">
    <property type="entry name" value="WR1"/>
    <property type="match status" value="2"/>
</dbReference>
<protein>
    <submittedName>
        <fullName evidence="3">Kunitz/Bovine pancreatic trypsin inhibitor domain protein</fullName>
    </submittedName>
</protein>
<dbReference type="PROSITE" id="PS50279">
    <property type="entry name" value="BPTI_KUNITZ_2"/>
    <property type="match status" value="1"/>
</dbReference>
<dbReference type="InterPro" id="IPR002223">
    <property type="entry name" value="Kunitz_BPTI"/>
</dbReference>
<feature type="signal peptide" evidence="1">
    <location>
        <begin position="1"/>
        <end position="16"/>
    </location>
</feature>
<accession>A0A0B1T3A2</accession>
<dbReference type="SMART" id="SM00131">
    <property type="entry name" value="KU"/>
    <property type="match status" value="1"/>
</dbReference>
<dbReference type="InterPro" id="IPR036880">
    <property type="entry name" value="Kunitz_BPTI_sf"/>
</dbReference>
<keyword evidence="1" id="KW-0732">Signal</keyword>
<evidence type="ECO:0000313" key="3">
    <source>
        <dbReference type="EMBL" id="KHJ92043.1"/>
    </source>
</evidence>
<dbReference type="OrthoDB" id="4473401at2759"/>
<dbReference type="EMBL" id="KN551610">
    <property type="protein sequence ID" value="KHJ92043.1"/>
    <property type="molecule type" value="Genomic_DNA"/>
</dbReference>
<sequence length="189" mass="21715">MPTLVVILSLIDLSLQKNMCKAPLDRGNSDCSFPREGIRWFYDSELDECFEYFYEGCDGGSNTFKNYFSCRRRCIMTDRSSCAGNTNNTGSCSNGRTCPEGSECKRKAFFSVCCDKENEEEWRKEYNPHCELGILSMRKTSYGETTRLGRSCSHKFCPSGYECIQGNHLAYCCSEDEDEEEYELEEDDK</sequence>
<dbReference type="Pfam" id="PF00014">
    <property type="entry name" value="Kunitz_BPTI"/>
    <property type="match status" value="1"/>
</dbReference>
<dbReference type="InterPro" id="IPR052861">
    <property type="entry name" value="BPTI/Kunitz_domain"/>
</dbReference>
<reference evidence="3 4" key="1">
    <citation type="submission" date="2014-03" db="EMBL/GenBank/DDBJ databases">
        <title>Draft genome of the hookworm Oesophagostomum dentatum.</title>
        <authorList>
            <person name="Mitreva M."/>
        </authorList>
    </citation>
    <scope>NUCLEOTIDE SEQUENCE [LARGE SCALE GENOMIC DNA]</scope>
    <source>
        <strain evidence="3 4">OD-Hann</strain>
    </source>
</reference>
<dbReference type="SUPFAM" id="SSF57362">
    <property type="entry name" value="BPTI-like"/>
    <property type="match status" value="1"/>
</dbReference>
<evidence type="ECO:0000259" key="2">
    <source>
        <dbReference type="PROSITE" id="PS50279"/>
    </source>
</evidence>
<organism evidence="3 4">
    <name type="scientific">Oesophagostomum dentatum</name>
    <name type="common">Nodular worm</name>
    <dbReference type="NCBI Taxonomy" id="61180"/>
    <lineage>
        <taxon>Eukaryota</taxon>
        <taxon>Metazoa</taxon>
        <taxon>Ecdysozoa</taxon>
        <taxon>Nematoda</taxon>
        <taxon>Chromadorea</taxon>
        <taxon>Rhabditida</taxon>
        <taxon>Rhabditina</taxon>
        <taxon>Rhabditomorpha</taxon>
        <taxon>Strongyloidea</taxon>
        <taxon>Strongylidae</taxon>
        <taxon>Oesophagostomum</taxon>
    </lineage>
</organism>
<dbReference type="CDD" id="cd00109">
    <property type="entry name" value="Kunitz-type"/>
    <property type="match status" value="1"/>
</dbReference>